<feature type="domain" description="Disease resistance protein winged helix" evidence="10">
    <location>
        <begin position="419"/>
        <end position="487"/>
    </location>
</feature>
<protein>
    <submittedName>
        <fullName evidence="12">Late blight resistance protein R1A-10</fullName>
    </submittedName>
</protein>
<evidence type="ECO:0000259" key="9">
    <source>
        <dbReference type="Pfam" id="PF18052"/>
    </source>
</evidence>
<accession>A0ABD1I8Z4</accession>
<dbReference type="Gene3D" id="3.40.50.300">
    <property type="entry name" value="P-loop containing nucleotide triphosphate hydrolases"/>
    <property type="match status" value="1"/>
</dbReference>
<dbReference type="Gene3D" id="1.20.5.4130">
    <property type="match status" value="1"/>
</dbReference>
<dbReference type="InterPro" id="IPR044974">
    <property type="entry name" value="Disease_R_plants"/>
</dbReference>
<evidence type="ECO:0000256" key="3">
    <source>
        <dbReference type="ARBA" id="ARBA00022737"/>
    </source>
</evidence>
<dbReference type="InterPro" id="IPR036388">
    <property type="entry name" value="WH-like_DNA-bd_sf"/>
</dbReference>
<dbReference type="AlphaFoldDB" id="A0ABD1I8Z4"/>
<evidence type="ECO:0000256" key="7">
    <source>
        <dbReference type="SAM" id="MobiDB-lite"/>
    </source>
</evidence>
<proteinExistence type="inferred from homology"/>
<dbReference type="Pfam" id="PF00931">
    <property type="entry name" value="NB-ARC"/>
    <property type="match status" value="1"/>
</dbReference>
<dbReference type="InterPro" id="IPR027417">
    <property type="entry name" value="P-loop_NTPase"/>
</dbReference>
<evidence type="ECO:0000256" key="1">
    <source>
        <dbReference type="ARBA" id="ARBA00008894"/>
    </source>
</evidence>
<evidence type="ECO:0000313" key="13">
    <source>
        <dbReference type="Proteomes" id="UP001567538"/>
    </source>
</evidence>
<keyword evidence="3" id="KW-0677">Repeat</keyword>
<reference evidence="12 13" key="1">
    <citation type="submission" date="2024-06" db="EMBL/GenBank/DDBJ databases">
        <title>A chromosome level genome sequence of Diviner's sage (Salvia divinorum).</title>
        <authorList>
            <person name="Ford S.A."/>
            <person name="Ro D.-K."/>
            <person name="Ness R.W."/>
            <person name="Phillips M.A."/>
        </authorList>
    </citation>
    <scope>NUCLEOTIDE SEQUENCE [LARGE SCALE GENOMIC DNA]</scope>
    <source>
        <strain evidence="12">SAF-2024a</strain>
        <tissue evidence="12">Leaf</tissue>
    </source>
</reference>
<gene>
    <name evidence="12" type="ORF">AAHA92_07438</name>
</gene>
<dbReference type="EMBL" id="JBEAFC010000003">
    <property type="protein sequence ID" value="KAL1565189.1"/>
    <property type="molecule type" value="Genomic_DNA"/>
</dbReference>
<evidence type="ECO:0000259" key="8">
    <source>
        <dbReference type="Pfam" id="PF00931"/>
    </source>
</evidence>
<keyword evidence="13" id="KW-1185">Reference proteome</keyword>
<dbReference type="Pfam" id="PF23559">
    <property type="entry name" value="WHD_DRP"/>
    <property type="match status" value="1"/>
</dbReference>
<evidence type="ECO:0000256" key="4">
    <source>
        <dbReference type="ARBA" id="ARBA00022741"/>
    </source>
</evidence>
<dbReference type="InterPro" id="IPR002182">
    <property type="entry name" value="NB-ARC"/>
</dbReference>
<name>A0ABD1I8Z4_SALDI</name>
<feature type="domain" description="NB-ARC" evidence="8">
    <location>
        <begin position="165"/>
        <end position="327"/>
    </location>
</feature>
<dbReference type="InterPro" id="IPR055414">
    <property type="entry name" value="LRR_R13L4/SHOC2-like"/>
</dbReference>
<dbReference type="InterPro" id="IPR032675">
    <property type="entry name" value="LRR_dom_sf"/>
</dbReference>
<dbReference type="Pfam" id="PF23598">
    <property type="entry name" value="LRR_14"/>
    <property type="match status" value="1"/>
</dbReference>
<sequence>MAEAAVTFLVEQLKEVVVGYADVIAGAESEFDQLIHDLNFLKTFLKETAKTKKDKLLKFLEMRIRDVVYEVEDTIDTCLTKAIEPKAMIHLRHRMGIKSASLAKAVKAVREQMVLPLVEDTIKSANMKSIADGDKGGGEPPPTETSKTDTTIRQDRVIGFDEEEARIIAYLMQRIDRLDVLSIVGIPGQGKTTLAWKIYHNESICFHFPIRIWVSISQVFNSRDVLLQILKKFIPSQNISGIRDYELAQTVRACLKKEKFLLVLDDVWSIDAWEAIQAVLPLDNGEGKVLITTRERYVAERNVYRNPHILKFLTPDNSWELLQYEVFGDLNKCPENLKADGKYIAMKCDGVPLMIVVIGGILKNQLIKSQLTAEDVWQTMSQSVSEAFQDRGVGITEAVELSYHRLPDDLRECFVILGVFPEDYEIPAEMLCELWISEGFVLPRQGRSIEESAEENMNDLISRNLLKAEKTNHMGKVKTCRVHDMIRAFCISIIKEDNLCEEVRRSSATGELEPSGSQLRKSYRLCIRSDLSKFLSKYPSGPHVRSFLCFYKTPVNLESHYLAAITDGFKKLRILESKCIILEKFPKKVVKLVHLRYLTLNIEIIKTLPVAITQLWNLQSLVVETKSHSITMEANLWRMVRLRYLKTRAAIVLDSTQSDGKARHNLHTLNTLAPESCTDAVASKAESLKALGIRGKLASIFEKNFLEKLHHLEKLKLYEQPSEDMLSGLPLQSRFPPNLKRLTLMNTSLEWEHMSTLATIKTLEYLKLKENAFVGPCWTAAEDSFSLLQVLLIANADFVIWEASSRSFPSLKCLVLKNCENLIEIPEALAETLEKLEVERVRESAVVSTRRTIEGKKLALVRKDVASTS</sequence>
<dbReference type="InterPro" id="IPR041118">
    <property type="entry name" value="Rx_N"/>
</dbReference>
<dbReference type="Pfam" id="PF18052">
    <property type="entry name" value="Rx_N"/>
    <property type="match status" value="1"/>
</dbReference>
<comment type="caution">
    <text evidence="12">The sequence shown here is derived from an EMBL/GenBank/DDBJ whole genome shotgun (WGS) entry which is preliminary data.</text>
</comment>
<feature type="region of interest" description="Disordered" evidence="7">
    <location>
        <begin position="128"/>
        <end position="153"/>
    </location>
</feature>
<dbReference type="SUPFAM" id="SSF52540">
    <property type="entry name" value="P-loop containing nucleoside triphosphate hydrolases"/>
    <property type="match status" value="1"/>
</dbReference>
<dbReference type="Proteomes" id="UP001567538">
    <property type="component" value="Unassembled WGS sequence"/>
</dbReference>
<dbReference type="Gene3D" id="1.10.10.10">
    <property type="entry name" value="Winged helix-like DNA-binding domain superfamily/Winged helix DNA-binding domain"/>
    <property type="match status" value="1"/>
</dbReference>
<dbReference type="GO" id="GO:0005524">
    <property type="term" value="F:ATP binding"/>
    <property type="evidence" value="ECO:0007669"/>
    <property type="project" value="UniProtKB-KW"/>
</dbReference>
<comment type="similarity">
    <text evidence="1">Belongs to the disease resistance NB-LRR family.</text>
</comment>
<evidence type="ECO:0000256" key="2">
    <source>
        <dbReference type="ARBA" id="ARBA00022614"/>
    </source>
</evidence>
<dbReference type="InterPro" id="IPR042197">
    <property type="entry name" value="Apaf_helical"/>
</dbReference>
<dbReference type="SUPFAM" id="SSF52058">
    <property type="entry name" value="L domain-like"/>
    <property type="match status" value="1"/>
</dbReference>
<keyword evidence="2" id="KW-0433">Leucine-rich repeat</keyword>
<dbReference type="PANTHER" id="PTHR23155">
    <property type="entry name" value="DISEASE RESISTANCE PROTEIN RP"/>
    <property type="match status" value="1"/>
</dbReference>
<dbReference type="FunFam" id="3.40.50.300:FF:001091">
    <property type="entry name" value="Probable disease resistance protein At1g61300"/>
    <property type="match status" value="1"/>
</dbReference>
<keyword evidence="5" id="KW-0611">Plant defense</keyword>
<dbReference type="PRINTS" id="PR00364">
    <property type="entry name" value="DISEASERSIST"/>
</dbReference>
<dbReference type="Gene3D" id="3.80.10.10">
    <property type="entry name" value="Ribonuclease Inhibitor"/>
    <property type="match status" value="1"/>
</dbReference>
<evidence type="ECO:0000259" key="10">
    <source>
        <dbReference type="Pfam" id="PF23559"/>
    </source>
</evidence>
<evidence type="ECO:0000256" key="6">
    <source>
        <dbReference type="ARBA" id="ARBA00022840"/>
    </source>
</evidence>
<evidence type="ECO:0000259" key="11">
    <source>
        <dbReference type="Pfam" id="PF23598"/>
    </source>
</evidence>
<dbReference type="GO" id="GO:0051607">
    <property type="term" value="P:defense response to virus"/>
    <property type="evidence" value="ECO:0007669"/>
    <property type="project" value="UniProtKB-ARBA"/>
</dbReference>
<keyword evidence="4" id="KW-0547">Nucleotide-binding</keyword>
<dbReference type="InterPro" id="IPR058922">
    <property type="entry name" value="WHD_DRP"/>
</dbReference>
<dbReference type="InterPro" id="IPR038005">
    <property type="entry name" value="RX-like_CC"/>
</dbReference>
<organism evidence="12 13">
    <name type="scientific">Salvia divinorum</name>
    <name type="common">Maria pastora</name>
    <name type="synonym">Diviner's sage</name>
    <dbReference type="NCBI Taxonomy" id="28513"/>
    <lineage>
        <taxon>Eukaryota</taxon>
        <taxon>Viridiplantae</taxon>
        <taxon>Streptophyta</taxon>
        <taxon>Embryophyta</taxon>
        <taxon>Tracheophyta</taxon>
        <taxon>Spermatophyta</taxon>
        <taxon>Magnoliopsida</taxon>
        <taxon>eudicotyledons</taxon>
        <taxon>Gunneridae</taxon>
        <taxon>Pentapetalae</taxon>
        <taxon>asterids</taxon>
        <taxon>lamiids</taxon>
        <taxon>Lamiales</taxon>
        <taxon>Lamiaceae</taxon>
        <taxon>Nepetoideae</taxon>
        <taxon>Mentheae</taxon>
        <taxon>Salviinae</taxon>
        <taxon>Salvia</taxon>
        <taxon>Salvia subgen. Calosphace</taxon>
    </lineage>
</organism>
<dbReference type="Gene3D" id="1.10.8.430">
    <property type="entry name" value="Helical domain of apoptotic protease-activating factors"/>
    <property type="match status" value="1"/>
</dbReference>
<dbReference type="FunFam" id="1.10.10.10:FF:000322">
    <property type="entry name" value="Probable disease resistance protein At1g63360"/>
    <property type="match status" value="1"/>
</dbReference>
<dbReference type="CDD" id="cd14798">
    <property type="entry name" value="RX-CC_like"/>
    <property type="match status" value="1"/>
</dbReference>
<evidence type="ECO:0000313" key="12">
    <source>
        <dbReference type="EMBL" id="KAL1565189.1"/>
    </source>
</evidence>
<keyword evidence="6" id="KW-0067">ATP-binding</keyword>
<dbReference type="PANTHER" id="PTHR23155:SF1193">
    <property type="entry name" value="DISEASE RESISTANCE PROTEIN RPP13-RELATED"/>
    <property type="match status" value="1"/>
</dbReference>
<evidence type="ECO:0000256" key="5">
    <source>
        <dbReference type="ARBA" id="ARBA00022821"/>
    </source>
</evidence>
<feature type="domain" description="Disease resistance N-terminal" evidence="9">
    <location>
        <begin position="5"/>
        <end position="86"/>
    </location>
</feature>
<feature type="domain" description="Disease resistance R13L4/SHOC-2-like LRR" evidence="11">
    <location>
        <begin position="560"/>
        <end position="816"/>
    </location>
</feature>